<evidence type="ECO:0000313" key="2">
    <source>
        <dbReference type="WBParaSite" id="MBELARI_LOCUS8939"/>
    </source>
</evidence>
<dbReference type="WBParaSite" id="MBELARI_LOCUS8939">
    <property type="protein sequence ID" value="MBELARI_LOCUS8939"/>
    <property type="gene ID" value="MBELARI_LOCUS8939"/>
</dbReference>
<dbReference type="Pfam" id="PF20927">
    <property type="entry name" value="Htt_C-HEAT"/>
    <property type="match status" value="1"/>
</dbReference>
<dbReference type="Proteomes" id="UP000887575">
    <property type="component" value="Unassembled WGS sequence"/>
</dbReference>
<reference evidence="2" key="1">
    <citation type="submission" date="2024-02" db="UniProtKB">
        <authorList>
            <consortium name="WormBaseParasite"/>
        </authorList>
    </citation>
    <scope>IDENTIFICATION</scope>
</reference>
<name>A0AAF3FPM3_9BILA</name>
<dbReference type="InterPro" id="IPR028426">
    <property type="entry name" value="Huntingtin_fam"/>
</dbReference>
<evidence type="ECO:0000313" key="1">
    <source>
        <dbReference type="Proteomes" id="UP000887575"/>
    </source>
</evidence>
<sequence length="538" mass="60499">MLLLIDLIQSESLSDTHLFALFTPKEALNLPFLLIQIAEKKMIETFVGALDEKPYEHFLSSTAQGALESLNLKAAFDTLTLTKRFIEKFERIPCEEELKRLDEGIKGISRKLHEKFLEILSQTGQNPFEGVAALTTSSAPEFFALTLKHFDNCPIDSTLQNVTHLPTQHLYDIFESLRKHPLNVLGDRIEGLGFLLGSPSSREIFRSNPFCHLQSLKVLLHELAYFLATSTHEPFNTGDISGLDITGLSSESEKFKHLSELFDIVQYIVMLFRKQKIDMATPGVLKLEKTIRAIFRHPVLHAMALVPETAMKMEWKPRAEVRGETQVVIPLVNIHLLCNVDVLSDFTWRIRWLGWTSRQQFEDLWMSLFGVLSSTPTGTELTQENASQYTEQILASANAVNSLTELLLSSLLYPEPGNTFNSNFVVKHRERTETHRNKSMKQASAIKARLIDDKDPQTIFNRNIERLIHEVGSKYGPGQLSALALWNLTGVLRDEKMPNSPSNSPRIRASTSEYLIGVHLAAASISNCSINGSAVGSI</sequence>
<dbReference type="GO" id="GO:0005737">
    <property type="term" value="C:cytoplasm"/>
    <property type="evidence" value="ECO:0007669"/>
    <property type="project" value="TreeGrafter"/>
</dbReference>
<dbReference type="InterPro" id="IPR048413">
    <property type="entry name" value="Htt_C-HEAT_rpt"/>
</dbReference>
<proteinExistence type="predicted"/>
<dbReference type="AlphaFoldDB" id="A0AAF3FPM3"/>
<keyword evidence="1" id="KW-1185">Reference proteome</keyword>
<organism evidence="1 2">
    <name type="scientific">Mesorhabditis belari</name>
    <dbReference type="NCBI Taxonomy" id="2138241"/>
    <lineage>
        <taxon>Eukaryota</taxon>
        <taxon>Metazoa</taxon>
        <taxon>Ecdysozoa</taxon>
        <taxon>Nematoda</taxon>
        <taxon>Chromadorea</taxon>
        <taxon>Rhabditida</taxon>
        <taxon>Rhabditina</taxon>
        <taxon>Rhabditomorpha</taxon>
        <taxon>Rhabditoidea</taxon>
        <taxon>Rhabditidae</taxon>
        <taxon>Mesorhabditinae</taxon>
        <taxon>Mesorhabditis</taxon>
    </lineage>
</organism>
<dbReference type="PANTHER" id="PTHR10170">
    <property type="entry name" value="HUNTINGTON DISEASE PROTEIN"/>
    <property type="match status" value="1"/>
</dbReference>
<dbReference type="PANTHER" id="PTHR10170:SF10">
    <property type="entry name" value="HUNTINGTIN"/>
    <property type="match status" value="1"/>
</dbReference>
<accession>A0AAF3FPM3</accession>
<protein>
    <submittedName>
        <fullName evidence="2">Uncharacterized protein</fullName>
    </submittedName>
</protein>